<evidence type="ECO:0000313" key="2">
    <source>
        <dbReference type="EMBL" id="KAK3889027.1"/>
    </source>
</evidence>
<feature type="compositionally biased region" description="Basic and acidic residues" evidence="1">
    <location>
        <begin position="1"/>
        <end position="11"/>
    </location>
</feature>
<comment type="caution">
    <text evidence="2">The sequence shown here is derived from an EMBL/GenBank/DDBJ whole genome shotgun (WGS) entry which is preliminary data.</text>
</comment>
<sequence>MNGGEINEKNKNERRKQGNVFDEGRSKDGEEVHMTLSCPLVSFPGVECPSLNSDKIDELKRCQCRKSKL</sequence>
<reference evidence="2" key="1">
    <citation type="submission" date="2023-10" db="EMBL/GenBank/DDBJ databases">
        <title>Genome assemblies of two species of porcelain crab, Petrolisthes cinctipes and Petrolisthes manimaculis (Anomura: Porcellanidae).</title>
        <authorList>
            <person name="Angst P."/>
        </authorList>
    </citation>
    <scope>NUCLEOTIDE SEQUENCE</scope>
    <source>
        <strain evidence="2">PB745_01</strain>
        <tissue evidence="2">Gill</tissue>
    </source>
</reference>
<protein>
    <submittedName>
        <fullName evidence="2">Uncharacterized protein</fullName>
    </submittedName>
</protein>
<proteinExistence type="predicted"/>
<dbReference type="EMBL" id="JAWQEG010000506">
    <property type="protein sequence ID" value="KAK3889027.1"/>
    <property type="molecule type" value="Genomic_DNA"/>
</dbReference>
<dbReference type="AlphaFoldDB" id="A0AAE1KZ17"/>
<evidence type="ECO:0000256" key="1">
    <source>
        <dbReference type="SAM" id="MobiDB-lite"/>
    </source>
</evidence>
<organism evidence="2 3">
    <name type="scientific">Petrolisthes cinctipes</name>
    <name type="common">Flat porcelain crab</name>
    <dbReference type="NCBI Taxonomy" id="88211"/>
    <lineage>
        <taxon>Eukaryota</taxon>
        <taxon>Metazoa</taxon>
        <taxon>Ecdysozoa</taxon>
        <taxon>Arthropoda</taxon>
        <taxon>Crustacea</taxon>
        <taxon>Multicrustacea</taxon>
        <taxon>Malacostraca</taxon>
        <taxon>Eumalacostraca</taxon>
        <taxon>Eucarida</taxon>
        <taxon>Decapoda</taxon>
        <taxon>Pleocyemata</taxon>
        <taxon>Anomura</taxon>
        <taxon>Galatheoidea</taxon>
        <taxon>Porcellanidae</taxon>
        <taxon>Petrolisthes</taxon>
    </lineage>
</organism>
<dbReference type="Proteomes" id="UP001286313">
    <property type="component" value="Unassembled WGS sequence"/>
</dbReference>
<evidence type="ECO:0000313" key="3">
    <source>
        <dbReference type="Proteomes" id="UP001286313"/>
    </source>
</evidence>
<accession>A0AAE1KZ17</accession>
<keyword evidence="3" id="KW-1185">Reference proteome</keyword>
<gene>
    <name evidence="2" type="ORF">Pcinc_006903</name>
</gene>
<name>A0AAE1KZ17_PETCI</name>
<feature type="region of interest" description="Disordered" evidence="1">
    <location>
        <begin position="1"/>
        <end position="29"/>
    </location>
</feature>